<reference evidence="3 4" key="1">
    <citation type="submission" date="2017-04" db="EMBL/GenBank/DDBJ databases">
        <title>Monoglobus pectinilyticus 14 draft genome.</title>
        <authorList>
            <person name="Kim C."/>
            <person name="Rosendale D.I."/>
            <person name="Kelly W.J."/>
            <person name="Tannock G.W."/>
            <person name="Patchett M.L."/>
            <person name="Jordens J.Z."/>
        </authorList>
    </citation>
    <scope>NUCLEOTIDE SEQUENCE [LARGE SCALE GENOMIC DNA]</scope>
    <source>
        <strain evidence="3 4">14</strain>
    </source>
</reference>
<name>A0A2K9P088_9FIRM</name>
<dbReference type="KEGG" id="mpec:B9O19_00498"/>
<accession>A0A2K9P088</accession>
<dbReference type="EMBL" id="CP020991">
    <property type="protein sequence ID" value="AUO18681.1"/>
    <property type="molecule type" value="Genomic_DNA"/>
</dbReference>
<organism evidence="3 4">
    <name type="scientific">Monoglobus pectinilyticus</name>
    <dbReference type="NCBI Taxonomy" id="1981510"/>
    <lineage>
        <taxon>Bacteria</taxon>
        <taxon>Bacillati</taxon>
        <taxon>Bacillota</taxon>
        <taxon>Clostridia</taxon>
        <taxon>Monoglobales</taxon>
        <taxon>Monoglobaceae</taxon>
        <taxon>Monoglobus</taxon>
    </lineage>
</organism>
<dbReference type="AlphaFoldDB" id="A0A2K9P088"/>
<evidence type="ECO:0000313" key="4">
    <source>
        <dbReference type="Proteomes" id="UP000235589"/>
    </source>
</evidence>
<dbReference type="Proteomes" id="UP000235589">
    <property type="component" value="Chromosome"/>
</dbReference>
<evidence type="ECO:0000256" key="2">
    <source>
        <dbReference type="SAM" id="MobiDB-lite"/>
    </source>
</evidence>
<dbReference type="GeneID" id="98061919"/>
<protein>
    <submittedName>
        <fullName evidence="3">Uncharacterized protein</fullName>
    </submittedName>
</protein>
<gene>
    <name evidence="3" type="ORF">B9O19_00498</name>
</gene>
<evidence type="ECO:0000256" key="1">
    <source>
        <dbReference type="SAM" id="Coils"/>
    </source>
</evidence>
<sequence>MSVNDSFDTLIKCQKIVSIQENLLKSKIRNIDNALSYITGVKTKLTPFSESPFTTDMSFKTELEKSCIPRIEMINKIKSNNVVSIISETTLSSIAKKFQNMNYKLSNKLNTINFNDSITKMNIQNITDMYSSLPSLDISNTLYSKFENSMSSVFSNLPEQTIESFFDDIISMENNFIDTFVEAETNEDYIKCEESAESNTEYTINAIRKLSNSNDTSDEIVSLFKEVKDELVKSNSLKEQEINELKKSNSLKEETEKENEKYNKISLYIEIIPIILSVFFSGNTVDYIGLQPPQDICNRIQIESPVEETINEQLQNIDFSQTNEYSEETVTEQFQNIDSSQTAAYGEESSFVDDEQ</sequence>
<proteinExistence type="predicted"/>
<feature type="region of interest" description="Disordered" evidence="2">
    <location>
        <begin position="337"/>
        <end position="356"/>
    </location>
</feature>
<dbReference type="RefSeq" id="WP_102364964.1">
    <property type="nucleotide sequence ID" value="NZ_CP020991.1"/>
</dbReference>
<evidence type="ECO:0000313" key="3">
    <source>
        <dbReference type="EMBL" id="AUO18681.1"/>
    </source>
</evidence>
<keyword evidence="1" id="KW-0175">Coiled coil</keyword>
<feature type="coiled-coil region" evidence="1">
    <location>
        <begin position="228"/>
        <end position="265"/>
    </location>
</feature>
<keyword evidence="4" id="KW-1185">Reference proteome</keyword>